<dbReference type="PANTHER" id="PTHR46663">
    <property type="entry name" value="DIGUANYLATE CYCLASE DGCT-RELATED"/>
    <property type="match status" value="1"/>
</dbReference>
<evidence type="ECO:0000313" key="5">
    <source>
        <dbReference type="EMBL" id="RKD32976.1"/>
    </source>
</evidence>
<feature type="transmembrane region" description="Helical" evidence="1">
    <location>
        <begin position="18"/>
        <end position="35"/>
    </location>
</feature>
<dbReference type="InterPro" id="IPR035965">
    <property type="entry name" value="PAS-like_dom_sf"/>
</dbReference>
<dbReference type="InterPro" id="IPR043128">
    <property type="entry name" value="Rev_trsase/Diguanyl_cyclase"/>
</dbReference>
<name>A0A419T6C3_9FIRM</name>
<evidence type="ECO:0000313" key="6">
    <source>
        <dbReference type="Proteomes" id="UP000284177"/>
    </source>
</evidence>
<dbReference type="InterPro" id="IPR052163">
    <property type="entry name" value="DGC-Regulatory_Protein"/>
</dbReference>
<dbReference type="InterPro" id="IPR029787">
    <property type="entry name" value="Nucleotide_cyclase"/>
</dbReference>
<proteinExistence type="predicted"/>
<dbReference type="SUPFAM" id="SSF55785">
    <property type="entry name" value="PYP-like sensor domain (PAS domain)"/>
    <property type="match status" value="1"/>
</dbReference>
<feature type="domain" description="GGDEF" evidence="4">
    <location>
        <begin position="415"/>
        <end position="548"/>
    </location>
</feature>
<dbReference type="Pfam" id="PF00990">
    <property type="entry name" value="GGDEF"/>
    <property type="match status" value="1"/>
</dbReference>
<dbReference type="InterPro" id="IPR000700">
    <property type="entry name" value="PAS-assoc_C"/>
</dbReference>
<evidence type="ECO:0000256" key="1">
    <source>
        <dbReference type="SAM" id="Phobius"/>
    </source>
</evidence>
<sequence length="548" mass="64207">MKGNFPKEFFSYAKRNKVLPLFIIGQLLLITLCIIHKDKNIILFSVFTIFILELFLLYSFIRDKKLNSFSKEDGQDIYNISSEFSPLESEEDKFQSFLENCPSSIFLIQKDKIIYANPRTVQLTGYTLDELYRKKWEDLISDEMKGFVRKKLSNKFWKNNALKNIIKIKTKSGKNYWVNFTANKIMYNGQEAIIVNAYDVTDQKRAQDQLDRLIKLKDSMLKITQSIIGVDNIKALYHLILEKALEVIDHARVGSILILDENKKLIPAAYKGYDPEKMENFNLKLDESFLWIKSGGKVDRTIIINDVKALKDTKVLEFSANPENWSIGSTISAPIIIHGKLYGMLNIDSERKNAFTEDDRLMLDYFRSQIEVALKKHLLYKEIIKLSRYDQLTNVYNRRYFEELFKKHLKEKSKEKFSLVLFDLNGLKPINDKFGHLSGDKLIKKFSNHLKKNMCDYDLLARYGGDEFIAVFFNISYEKLERKLESLLKSFHECPIKIENEKIICSFSYGIANYPEDGKTYKELVNIADKRMYDYKFKMKSEKQAINI</sequence>
<dbReference type="Gene3D" id="3.30.450.20">
    <property type="entry name" value="PAS domain"/>
    <property type="match status" value="1"/>
</dbReference>
<dbReference type="CDD" id="cd01949">
    <property type="entry name" value="GGDEF"/>
    <property type="match status" value="1"/>
</dbReference>
<dbReference type="SUPFAM" id="SSF55073">
    <property type="entry name" value="Nucleotide cyclase"/>
    <property type="match status" value="1"/>
</dbReference>
<keyword evidence="6" id="KW-1185">Reference proteome</keyword>
<dbReference type="Pfam" id="PF08447">
    <property type="entry name" value="PAS_3"/>
    <property type="match status" value="1"/>
</dbReference>
<keyword evidence="1" id="KW-0472">Membrane</keyword>
<dbReference type="PROSITE" id="PS50113">
    <property type="entry name" value="PAC"/>
    <property type="match status" value="1"/>
</dbReference>
<dbReference type="SUPFAM" id="SSF55781">
    <property type="entry name" value="GAF domain-like"/>
    <property type="match status" value="1"/>
</dbReference>
<dbReference type="OrthoDB" id="9805474at2"/>
<evidence type="ECO:0000259" key="3">
    <source>
        <dbReference type="PROSITE" id="PS50113"/>
    </source>
</evidence>
<dbReference type="SMART" id="SM00267">
    <property type="entry name" value="GGDEF"/>
    <property type="match status" value="1"/>
</dbReference>
<dbReference type="CDD" id="cd00130">
    <property type="entry name" value="PAS"/>
    <property type="match status" value="1"/>
</dbReference>
<protein>
    <recommendedName>
        <fullName evidence="7">Diguanylate cyclase</fullName>
    </recommendedName>
</protein>
<dbReference type="InterPro" id="IPR000014">
    <property type="entry name" value="PAS"/>
</dbReference>
<dbReference type="InterPro" id="IPR029016">
    <property type="entry name" value="GAF-like_dom_sf"/>
</dbReference>
<dbReference type="Proteomes" id="UP000284177">
    <property type="component" value="Unassembled WGS sequence"/>
</dbReference>
<dbReference type="RefSeq" id="WP_120168170.1">
    <property type="nucleotide sequence ID" value="NZ_MCIB01000008.1"/>
</dbReference>
<dbReference type="SMART" id="SM00091">
    <property type="entry name" value="PAS"/>
    <property type="match status" value="1"/>
</dbReference>
<comment type="caution">
    <text evidence="5">The sequence shown here is derived from an EMBL/GenBank/DDBJ whole genome shotgun (WGS) entry which is preliminary data.</text>
</comment>
<dbReference type="Gene3D" id="3.30.70.270">
    <property type="match status" value="1"/>
</dbReference>
<gene>
    <name evidence="5" type="ORF">BET03_10195</name>
</gene>
<keyword evidence="1" id="KW-0812">Transmembrane</keyword>
<feature type="transmembrane region" description="Helical" evidence="1">
    <location>
        <begin position="42"/>
        <end position="61"/>
    </location>
</feature>
<dbReference type="InterPro" id="IPR000160">
    <property type="entry name" value="GGDEF_dom"/>
</dbReference>
<dbReference type="NCBIfam" id="TIGR00254">
    <property type="entry name" value="GGDEF"/>
    <property type="match status" value="1"/>
</dbReference>
<dbReference type="EMBL" id="MCIB01000008">
    <property type="protein sequence ID" value="RKD32976.1"/>
    <property type="molecule type" value="Genomic_DNA"/>
</dbReference>
<dbReference type="PROSITE" id="PS50887">
    <property type="entry name" value="GGDEF"/>
    <property type="match status" value="1"/>
</dbReference>
<dbReference type="NCBIfam" id="TIGR00229">
    <property type="entry name" value="sensory_box"/>
    <property type="match status" value="1"/>
</dbReference>
<evidence type="ECO:0000259" key="2">
    <source>
        <dbReference type="PROSITE" id="PS50112"/>
    </source>
</evidence>
<dbReference type="AlphaFoldDB" id="A0A419T6C3"/>
<feature type="domain" description="PAS" evidence="2">
    <location>
        <begin position="90"/>
        <end position="159"/>
    </location>
</feature>
<evidence type="ECO:0000259" key="4">
    <source>
        <dbReference type="PROSITE" id="PS50887"/>
    </source>
</evidence>
<dbReference type="Gene3D" id="3.30.450.40">
    <property type="match status" value="1"/>
</dbReference>
<dbReference type="InterPro" id="IPR003018">
    <property type="entry name" value="GAF"/>
</dbReference>
<keyword evidence="1" id="KW-1133">Transmembrane helix</keyword>
<organism evidence="5 6">
    <name type="scientific">Thermohalobacter berrensis</name>
    <dbReference type="NCBI Taxonomy" id="99594"/>
    <lineage>
        <taxon>Bacteria</taxon>
        <taxon>Bacillati</taxon>
        <taxon>Bacillota</taxon>
        <taxon>Tissierellia</taxon>
        <taxon>Tissierellales</taxon>
        <taxon>Thermohalobacteraceae</taxon>
        <taxon>Thermohalobacter</taxon>
    </lineage>
</organism>
<dbReference type="PANTHER" id="PTHR46663:SF2">
    <property type="entry name" value="GGDEF DOMAIN-CONTAINING PROTEIN"/>
    <property type="match status" value="1"/>
</dbReference>
<dbReference type="InterPro" id="IPR013655">
    <property type="entry name" value="PAS_fold_3"/>
</dbReference>
<reference evidence="5 6" key="1">
    <citation type="submission" date="2016-08" db="EMBL/GenBank/DDBJ databases">
        <title>Novel Firmicutes and Novel Genomes.</title>
        <authorList>
            <person name="Poppleton D.I."/>
            <person name="Gribaldo S."/>
        </authorList>
    </citation>
    <scope>NUCLEOTIDE SEQUENCE [LARGE SCALE GENOMIC DNA]</scope>
    <source>
        <strain evidence="5 6">CTT3</strain>
    </source>
</reference>
<dbReference type="Pfam" id="PF13185">
    <property type="entry name" value="GAF_2"/>
    <property type="match status" value="1"/>
</dbReference>
<dbReference type="PROSITE" id="PS50112">
    <property type="entry name" value="PAS"/>
    <property type="match status" value="1"/>
</dbReference>
<feature type="domain" description="PAC" evidence="3">
    <location>
        <begin position="162"/>
        <end position="212"/>
    </location>
</feature>
<accession>A0A419T6C3</accession>
<evidence type="ECO:0008006" key="7">
    <source>
        <dbReference type="Google" id="ProtNLM"/>
    </source>
</evidence>